<dbReference type="Proteomes" id="UP000304953">
    <property type="component" value="Unassembled WGS sequence"/>
</dbReference>
<gene>
    <name evidence="1" type="ORF">E5329_03050</name>
</gene>
<protein>
    <submittedName>
        <fullName evidence="1">Metal-independent alpha-mannosidase</fullName>
    </submittedName>
</protein>
<proteinExistence type="predicted"/>
<accession>A0AC61S084</accession>
<organism evidence="1 2">
    <name type="scientific">Petralouisia muris</name>
    <dbReference type="NCBI Taxonomy" id="3032872"/>
    <lineage>
        <taxon>Bacteria</taxon>
        <taxon>Bacillati</taxon>
        <taxon>Bacillota</taxon>
        <taxon>Clostridia</taxon>
        <taxon>Lachnospirales</taxon>
        <taxon>Lachnospiraceae</taxon>
        <taxon>Petralouisia</taxon>
    </lineage>
</organism>
<name>A0AC61S084_9FIRM</name>
<evidence type="ECO:0000313" key="2">
    <source>
        <dbReference type="Proteomes" id="UP000304953"/>
    </source>
</evidence>
<evidence type="ECO:0000313" key="1">
    <source>
        <dbReference type="EMBL" id="TGY97842.1"/>
    </source>
</evidence>
<keyword evidence="2" id="KW-1185">Reference proteome</keyword>
<comment type="caution">
    <text evidence="1">The sequence shown here is derived from an EMBL/GenBank/DDBJ whole genome shotgun (WGS) entry which is preliminary data.</text>
</comment>
<dbReference type="EMBL" id="SRYA01000004">
    <property type="protein sequence ID" value="TGY97842.1"/>
    <property type="molecule type" value="Genomic_DNA"/>
</dbReference>
<sequence>MQQLSDLLSVKQFVEKIRRQLNAEKLDIGDVFERCFLSTLDTTIQQKEDGTTFIITGDIPAMWLRDSACQVKPYLFVAKDSPDISRMIEGAIRRQINSILIDPYANAFNECANGNCWEHDKTDMKPELWERKFEIDSLCFPIELAYLYWKYCGINTTFDADFLKAAKLIVSVFRVEQNHEQKSNYSFERFNCGFADTLSRNGKGALVNPETGLIWSGFRPSDDACVYGYLIPSNMFAAVILDYLSEIASQVYQEDEFAAETKIFSQELRAAIEQAAIVRPDGKRFFKPFYAYEVDGYGQYLIMDDANLPSLLSMPHFGYCDADNEYYKNTREIILSEQNPYYYSGKYAEGIGSFHTASNYVWHISMGMQGLTSRSRSEKRKILEAMVATDGGTGWMHEGIDVNDPSKFTRPWFSWANAIFTELVLDYCGYSLADSSRQT</sequence>
<reference evidence="1" key="1">
    <citation type="submission" date="2019-04" db="EMBL/GenBank/DDBJ databases">
        <title>Microbes associate with the intestines of laboratory mice.</title>
        <authorList>
            <person name="Navarre W."/>
            <person name="Wong E."/>
            <person name="Huang K."/>
            <person name="Tropini C."/>
            <person name="Ng K."/>
            <person name="Yu B."/>
        </authorList>
    </citation>
    <scope>NUCLEOTIDE SEQUENCE</scope>
    <source>
        <strain evidence="1">NM01_1-7b</strain>
    </source>
</reference>